<accession>A0ABN6KST7</accession>
<evidence type="ECO:0000256" key="1">
    <source>
        <dbReference type="SAM" id="SignalP"/>
    </source>
</evidence>
<feature type="chain" id="PRO_5047357806" description="T9SS type A sorting domain-containing protein" evidence="1">
    <location>
        <begin position="19"/>
        <end position="2044"/>
    </location>
</feature>
<name>A0ABN6KST7_9FLAO</name>
<keyword evidence="3" id="KW-1185">Reference proteome</keyword>
<reference evidence="2 3" key="1">
    <citation type="journal article" date="2022" name="Int. J. Syst. Evol. Microbiol.">
        <title>Flavobacterium ammonificans sp. nov. and Flavobacterium ammoniigenes sp. nov., ammonifying bacteria isolated from surface river water.</title>
        <authorList>
            <person name="Watanabe K."/>
            <person name="Kitamura T."/>
            <person name="Ogata Y."/>
            <person name="Shindo C."/>
            <person name="Suda W."/>
        </authorList>
    </citation>
    <scope>NUCLEOTIDE SEQUENCE [LARGE SCALE GENOMIC DNA]</scope>
    <source>
        <strain evidence="2 3">GENT11</strain>
    </source>
</reference>
<dbReference type="Pfam" id="PF19264">
    <property type="entry name" value="DUF5907"/>
    <property type="match status" value="3"/>
</dbReference>
<keyword evidence="1" id="KW-0732">Signal</keyword>
<evidence type="ECO:0008006" key="4">
    <source>
        <dbReference type="Google" id="ProtNLM"/>
    </source>
</evidence>
<sequence>MKKLVYFVLLLVSTVVFSQSNAITYQAVIYMPGGQNAPGVNVTNVPMSNKNICLQFSFVDASNRLEYQEEVKVKTDEFGMVNITVGQGTQTGGYASNFSAITWTATAQKNLQVSLDATGLCSRFEELSNEPIASVPFANAAIVAGNVTGVVALVNGGTGATTAAGARVNLGIGNVDNTSDLNKPISTATKNYIDSQLTSSTIVDADATTKGKLQLAGDLAGTAAAPSVPGLALKENISNKSTDIVADAASTTKYPSVKVIKDYVDALNAAAGVADGSITSAKIADATIVNADVAANAQIDFTKLNIQKSNILGLGIVKGDLGLGNVDNTSDAAKPVSTATQTALNLKANAVDLAAEVTRATAAETTLTTNLGAEVTRATAAEATLTTNVTSNATAIAAEVTRATAAETTLTTNLAAEVTRATAAEATLTTNVTANATAIAAETTRATAAEATLTTNLAAEVTRATAAEALKAPLASPTFTGTVSGITQTMVGLSNVDNTSDANKPVSTATQTALDLKENLANKSTDITVDALSTDKYPSVKLIKDYVDASVSSGAPDATTVLKGKIKLAGDLTGTADLPTIATDAVTSAKIKDGEIATADIATAAITYAKIQNVAADKVLGRVSANAGVVEEIATTGTGDVVRATSPTLVTPNLGTPSAAVLTSATGLPLTTGVTGILPGANGGTGVNNGTKTITLGGNFTTSGAFATTLTATAATTVTLPTTGTLATLDGTETLTNKTLTSPSMTAPVLGAASATSINKLTITEPANNATLTIADGKTLTANNSIVLAGTDGKTMTFPSTDATIARTDADQTFTGTQTFSSTIAGSITGNAATVTTNANLTGPITSVGNATTITDAAVTDAKLDKANIPLSGFGAATADVALGGKKLTGVANPTAAQDAATKSYVDALNAAAGVADGSITSAKIANATIVNDDVSTTAAIAYSKLNLANSIVAADISASAVETAKINNAAVTEAKLAADAVTSAKIKDGEIATADIATAAITYAKIQNVAADKVLGRVSANAGVVEEIATTGTGDVVRATSPTLVTPNLGTPSAAVLTSATGLPLTTGVTGILPGANGGTGVNNGTKTITLGGNLTTSGAFATTLTATAATSVTLPTTGTLATLDGTETLTNKTLTSPTMTAPTLGVATATSINGLTPTALATGFTIAGGTASKTLTVSGDATVSGTTSGTNTGDQTITLTGDVTGSGTGSFAATIGTGKVTTATIAADAVTSAKIADGTIIVGDLADDAIETAKIKNANVTTTKLADAAVTSAKIADGTIVAADLADSAVTNAKLATGIDATKLADGSVTNTELQYIGTLTSDVQAQINALSTSGSTSTIAINAINTLADGKIYVGNASNEATEVTPSGDVTITNAGVTAIGTGKVLTAMLATDAVTTAKITNANVTEAKLSADAVTSAKIKDGEIVNADVSSTAAIAYSKLNLANSIVAADITANAVTTAKITDANVTEAKLAADAVTSAKILDSTIATIDIADAAITYAKIQNVAAGKVLGNFTGTAGAAQEIATIGTGDVVRATSPTLVTPVIGAATGTSLSVSGQLTSTVATGTAPLVVTSTTPVANLNIGGNAATVTNGIYTTSKISALAETTSAELAGKISDETGSGTLVFATSPTLVTPALGTPSAAVLTNATGLPISSGVSGLGTGVATALATPSSANLIAAVTDETGTGALVFATSPTLVTPNLGTPSAAVLTSATGLPLTSGVTGILPIANGGTGSSSQNFVDLTTAQTVAGAKTFSGNTAVSGSSTFTVGTGATALGGTLAVTGATTLNGNTSVSGSNTLTVGTGATTLGGTLGVTGATTLSSTLGVTGNATLSGTLGVTGATSLSSTLAVTGNTTLGGTLGVTGNTTIGGTTTLNGNTSVSGTNTLTVGTGATALGGALTVAGATTLNGTLTIPTGASAGEVLISDANGVASWSYSPGAVVVRNTNAAYTIGLGDSYIFYTGTGNVAFTIPAAASTNSGKEITIKNKTSSTITVNAASGTMYVDSANTAVSSFSIGIEASNNWVKLVSDGSQWNVLRALF</sequence>
<organism evidence="2 3">
    <name type="scientific">Flavobacterium ammonificans</name>
    <dbReference type="NCBI Taxonomy" id="1751056"/>
    <lineage>
        <taxon>Bacteria</taxon>
        <taxon>Pseudomonadati</taxon>
        <taxon>Bacteroidota</taxon>
        <taxon>Flavobacteriia</taxon>
        <taxon>Flavobacteriales</taxon>
        <taxon>Flavobacteriaceae</taxon>
        <taxon>Flavobacterium</taxon>
    </lineage>
</organism>
<dbReference type="Proteomes" id="UP001319865">
    <property type="component" value="Chromosome"/>
</dbReference>
<dbReference type="EMBL" id="AP025183">
    <property type="protein sequence ID" value="BDB52207.1"/>
    <property type="molecule type" value="Genomic_DNA"/>
</dbReference>
<feature type="signal peptide" evidence="1">
    <location>
        <begin position="1"/>
        <end position="18"/>
    </location>
</feature>
<evidence type="ECO:0000313" key="2">
    <source>
        <dbReference type="EMBL" id="BDB52207.1"/>
    </source>
</evidence>
<gene>
    <name evidence="2" type="ORF">GENT11_05190</name>
</gene>
<protein>
    <recommendedName>
        <fullName evidence="4">T9SS type A sorting domain-containing protein</fullName>
    </recommendedName>
</protein>
<proteinExistence type="predicted"/>
<evidence type="ECO:0000313" key="3">
    <source>
        <dbReference type="Proteomes" id="UP001319865"/>
    </source>
</evidence>
<dbReference type="InterPro" id="IPR045571">
    <property type="entry name" value="DUF5907"/>
</dbReference>
<dbReference type="RefSeq" id="WP_229330904.1">
    <property type="nucleotide sequence ID" value="NZ_AP025183.1"/>
</dbReference>
<reference evidence="2 3" key="2">
    <citation type="journal article" date="2022" name="Microorganisms">
        <title>Complete Genome Sequences of Two Flavobacterium ammonificans Strains and a Flavobacterium ammoniigenes Strain of Ammonifying Bacterioplankton Isolated from Surface River Water.</title>
        <authorList>
            <person name="Suda W."/>
            <person name="Ogata Y."/>
            <person name="Shindo C."/>
            <person name="Watanabe K."/>
        </authorList>
    </citation>
    <scope>NUCLEOTIDE SEQUENCE [LARGE SCALE GENOMIC DNA]</scope>
    <source>
        <strain evidence="2 3">GENT11</strain>
    </source>
</reference>